<keyword evidence="8 12" id="KW-0067">ATP-binding</keyword>
<sequence length="821" mass="93133">MLVNVVVDVPIKQSDKGFTYLVPAVFQNIIAPGVRVIVPFGKKQVEGIVLDKNNAINEDIKLDAIKPISKVIDPDPVLSNEHLQLGKWMAERYFTRTINAWQTMLPAGIKTTEQKLIKSTIGLEEIDDFILTAIEKEILTYVAFEKQVKLTQILDKYPAAESAIAELKQKQYITEVSAFAIQAKPKTLKYIKWSCGNDIKSVLQSLGNAKKQIQIAQLVYEAHKNNAVGIAAIDLEKQLGPSRQSITSLKDKGIIDIVEMECFRTPARGLDDLGDTVRPDLTQEQKDCLQEISKGIANQTSDVFLLHGVTGSGKTEVYMQAIHQVVEQGLQAIVLVPEISLTPQMVDRFKGFFGNKVAVMHSRLSRGERYDEWRRIKSADASVVIGARSAIFAPCSNLGIIIIDEEHEGSYKQEETPRYDAREIAFYRSKWHKCPIVLGSATPSIESYYYAQNHKYKLLSLKERVFKQAMPKMHVVDMKKELKNNNYSIFSQELQDELQQVFTSYHQSILFINRRGHSNFVMCRACGEVSYCPYCNISLTYHKIDQRLQCHYCNYHQHELKICPKCKSDEMHLHGIGTEKIELELNKILPDARVLRMDVDTTKKKGAHQRILEEFKAGKADILIGTQMVAKGLDFPNVALVGVISADVALNLPDFRATERTFQLITQVGGRAGRHQVAGKVIVQSHNPDHYSIKHAINYEYELFYTREISLRKQLGYPPFSRLIYCTFSHTQEETARLFAQKFSFIMKKECGQNASAIYLLGPNKAVLSKIKNRYRYSLIIKYAAWGEASKILRTALSVIENEVYKNNVIITIDVNPQMLL</sequence>
<dbReference type="Pfam" id="PF18319">
    <property type="entry name" value="Zn_ribbon_PriA"/>
    <property type="match status" value="1"/>
</dbReference>
<feature type="binding site" evidence="12">
    <location>
        <position position="523"/>
    </location>
    <ligand>
        <name>Zn(2+)</name>
        <dbReference type="ChEBI" id="CHEBI:29105"/>
        <label>1</label>
    </ligand>
</feature>
<dbReference type="CDD" id="cd17929">
    <property type="entry name" value="DEXHc_priA"/>
    <property type="match status" value="1"/>
</dbReference>
<evidence type="ECO:0000256" key="1">
    <source>
        <dbReference type="ARBA" id="ARBA00022515"/>
    </source>
</evidence>
<dbReference type="Gene3D" id="3.40.1440.60">
    <property type="entry name" value="PriA, 3(prime) DNA-binding domain"/>
    <property type="match status" value="1"/>
</dbReference>
<accession>A0A1E5G5S6</accession>
<dbReference type="InterPro" id="IPR041222">
    <property type="entry name" value="PriA_3primeBD"/>
</dbReference>
<feature type="binding site" evidence="12">
    <location>
        <position position="553"/>
    </location>
    <ligand>
        <name>Zn(2+)</name>
        <dbReference type="ChEBI" id="CHEBI:29105"/>
        <label>2</label>
    </ligand>
</feature>
<dbReference type="PROSITE" id="PS51194">
    <property type="entry name" value="HELICASE_CTER"/>
    <property type="match status" value="1"/>
</dbReference>
<evidence type="ECO:0000256" key="4">
    <source>
        <dbReference type="ARBA" id="ARBA00022741"/>
    </source>
</evidence>
<feature type="domain" description="Helicase ATP-binding" evidence="13">
    <location>
        <begin position="295"/>
        <end position="461"/>
    </location>
</feature>
<feature type="binding site" evidence="12">
    <location>
        <position position="526"/>
    </location>
    <ligand>
        <name>Zn(2+)</name>
        <dbReference type="ChEBI" id="CHEBI:29105"/>
        <label>1</label>
    </ligand>
</feature>
<name>A0A1E5G5S6_9FIRM</name>
<evidence type="ECO:0000256" key="9">
    <source>
        <dbReference type="ARBA" id="ARBA00023125"/>
    </source>
</evidence>
<feature type="binding site" evidence="12">
    <location>
        <position position="532"/>
    </location>
    <ligand>
        <name>Zn(2+)</name>
        <dbReference type="ChEBI" id="CHEBI:29105"/>
        <label>2</label>
    </ligand>
</feature>
<comment type="function">
    <text evidence="12">Initiates the restart of stalled replication forks, which reloads the replicative helicase on sites other than the origin of replication. Recognizes and binds to abandoned replication forks and remodels them to uncover a helicase loading site. Promotes assembly of the primosome at these replication forks.</text>
</comment>
<feature type="binding site" evidence="12">
    <location>
        <position position="535"/>
    </location>
    <ligand>
        <name>Zn(2+)</name>
        <dbReference type="ChEBI" id="CHEBI:29105"/>
        <label>2</label>
    </ligand>
</feature>
<dbReference type="InterPro" id="IPR027417">
    <property type="entry name" value="P-loop_NTPase"/>
</dbReference>
<dbReference type="NCBIfam" id="TIGR00595">
    <property type="entry name" value="priA"/>
    <property type="match status" value="1"/>
</dbReference>
<dbReference type="RefSeq" id="WP_069642024.1">
    <property type="nucleotide sequence ID" value="NZ_MIJE01000001.1"/>
</dbReference>
<dbReference type="GO" id="GO:0005524">
    <property type="term" value="F:ATP binding"/>
    <property type="evidence" value="ECO:0007669"/>
    <property type="project" value="UniProtKB-UniRule"/>
</dbReference>
<dbReference type="HAMAP" id="MF_00983">
    <property type="entry name" value="PriA"/>
    <property type="match status" value="1"/>
</dbReference>
<dbReference type="EMBL" id="MIJE01000001">
    <property type="protein sequence ID" value="OEF98532.1"/>
    <property type="molecule type" value="Genomic_DNA"/>
</dbReference>
<dbReference type="GO" id="GO:0006270">
    <property type="term" value="P:DNA replication initiation"/>
    <property type="evidence" value="ECO:0007669"/>
    <property type="project" value="TreeGrafter"/>
</dbReference>
<dbReference type="FunFam" id="3.40.50.300:FF:000489">
    <property type="entry name" value="Primosome assembly protein PriA"/>
    <property type="match status" value="1"/>
</dbReference>
<keyword evidence="2 12" id="KW-0235">DNA replication</keyword>
<evidence type="ECO:0000259" key="13">
    <source>
        <dbReference type="PROSITE" id="PS51192"/>
    </source>
</evidence>
<dbReference type="GO" id="GO:0043138">
    <property type="term" value="F:3'-5' DNA helicase activity"/>
    <property type="evidence" value="ECO:0007669"/>
    <property type="project" value="UniProtKB-EC"/>
</dbReference>
<dbReference type="SUPFAM" id="SSF52540">
    <property type="entry name" value="P-loop containing nucleoside triphosphate hydrolases"/>
    <property type="match status" value="2"/>
</dbReference>
<dbReference type="Proteomes" id="UP000094296">
    <property type="component" value="Unassembled WGS sequence"/>
</dbReference>
<reference evidence="15 16" key="1">
    <citation type="submission" date="2016-09" db="EMBL/GenBank/DDBJ databases">
        <title>Draft genome sequence for the type strain of Desulfuribacillus alkaliarsenatis AHT28, an obligately anaerobic, sulfidogenic bacterium isolated from Russian soda lake sediments.</title>
        <authorList>
            <person name="Abin C.A."/>
            <person name="Hollibaugh J.T."/>
        </authorList>
    </citation>
    <scope>NUCLEOTIDE SEQUENCE [LARGE SCALE GENOMIC DNA]</scope>
    <source>
        <strain evidence="15 16">AHT28</strain>
    </source>
</reference>
<dbReference type="Gene3D" id="3.40.50.300">
    <property type="entry name" value="P-loop containing nucleotide triphosphate hydrolases"/>
    <property type="match status" value="2"/>
</dbReference>
<feature type="domain" description="Helicase C-terminal" evidence="14">
    <location>
        <begin position="547"/>
        <end position="712"/>
    </location>
</feature>
<dbReference type="GO" id="GO:0003677">
    <property type="term" value="F:DNA binding"/>
    <property type="evidence" value="ECO:0007669"/>
    <property type="project" value="UniProtKB-UniRule"/>
</dbReference>
<evidence type="ECO:0000256" key="5">
    <source>
        <dbReference type="ARBA" id="ARBA00022801"/>
    </source>
</evidence>
<evidence type="ECO:0000256" key="10">
    <source>
        <dbReference type="ARBA" id="ARBA00023235"/>
    </source>
</evidence>
<dbReference type="AlphaFoldDB" id="A0A1E5G5S6"/>
<dbReference type="Pfam" id="PF00271">
    <property type="entry name" value="Helicase_C"/>
    <property type="match status" value="1"/>
</dbReference>
<keyword evidence="6 12" id="KW-0347">Helicase</keyword>
<dbReference type="Pfam" id="PF18074">
    <property type="entry name" value="PriA_C"/>
    <property type="match status" value="1"/>
</dbReference>
<evidence type="ECO:0000259" key="14">
    <source>
        <dbReference type="PROSITE" id="PS51194"/>
    </source>
</evidence>
<dbReference type="Pfam" id="PF17764">
    <property type="entry name" value="PriA_3primeBD"/>
    <property type="match status" value="1"/>
</dbReference>
<feature type="binding site" evidence="12">
    <location>
        <position position="566"/>
    </location>
    <ligand>
        <name>Zn(2+)</name>
        <dbReference type="ChEBI" id="CHEBI:29105"/>
        <label>1</label>
    </ligand>
</feature>
<evidence type="ECO:0000256" key="6">
    <source>
        <dbReference type="ARBA" id="ARBA00022806"/>
    </source>
</evidence>
<comment type="caution">
    <text evidence="15">The sequence shown here is derived from an EMBL/GenBank/DDBJ whole genome shotgun (WGS) entry which is preliminary data.</text>
</comment>
<dbReference type="FunFam" id="3.40.1440.60:FF:000001">
    <property type="entry name" value="Primosomal protein N"/>
    <property type="match status" value="1"/>
</dbReference>
<feature type="binding site" evidence="12">
    <location>
        <position position="563"/>
    </location>
    <ligand>
        <name>Zn(2+)</name>
        <dbReference type="ChEBI" id="CHEBI:29105"/>
        <label>1</label>
    </ligand>
</feature>
<evidence type="ECO:0000256" key="2">
    <source>
        <dbReference type="ARBA" id="ARBA00022705"/>
    </source>
</evidence>
<organism evidence="15 16">
    <name type="scientific">Desulfuribacillus alkaliarsenatis</name>
    <dbReference type="NCBI Taxonomy" id="766136"/>
    <lineage>
        <taxon>Bacteria</taxon>
        <taxon>Bacillati</taxon>
        <taxon>Bacillota</taxon>
        <taxon>Desulfuribacillia</taxon>
        <taxon>Desulfuribacillales</taxon>
        <taxon>Desulfuribacillaceae</taxon>
        <taxon>Desulfuribacillus</taxon>
    </lineage>
</organism>
<dbReference type="EC" id="5.6.2.4" evidence="12"/>
<dbReference type="GO" id="GO:0008270">
    <property type="term" value="F:zinc ion binding"/>
    <property type="evidence" value="ECO:0007669"/>
    <property type="project" value="UniProtKB-UniRule"/>
</dbReference>
<dbReference type="STRING" id="766136.BHF68_02385"/>
<dbReference type="GO" id="GO:1990077">
    <property type="term" value="C:primosome complex"/>
    <property type="evidence" value="ECO:0007669"/>
    <property type="project" value="UniProtKB-UniRule"/>
</dbReference>
<dbReference type="SMART" id="SM00487">
    <property type="entry name" value="DEXDc"/>
    <property type="match status" value="1"/>
</dbReference>
<dbReference type="OrthoDB" id="9759544at2"/>
<dbReference type="GO" id="GO:0006302">
    <property type="term" value="P:double-strand break repair"/>
    <property type="evidence" value="ECO:0007669"/>
    <property type="project" value="InterPro"/>
</dbReference>
<dbReference type="CDD" id="cd18804">
    <property type="entry name" value="SF2_C_priA"/>
    <property type="match status" value="1"/>
</dbReference>
<evidence type="ECO:0000313" key="15">
    <source>
        <dbReference type="EMBL" id="OEF98532.1"/>
    </source>
</evidence>
<dbReference type="InterPro" id="IPR041236">
    <property type="entry name" value="PriA_C"/>
</dbReference>
<keyword evidence="7 12" id="KW-0862">Zinc</keyword>
<dbReference type="NCBIfam" id="NF004066">
    <property type="entry name" value="PRK05580.1-3"/>
    <property type="match status" value="1"/>
</dbReference>
<gene>
    <name evidence="12" type="primary">priA</name>
    <name evidence="15" type="ORF">BHF68_02385</name>
</gene>
<comment type="similarity">
    <text evidence="12">Belongs to the helicase family. PriA subfamily.</text>
</comment>
<comment type="catalytic activity">
    <reaction evidence="12">
        <text>Couples ATP hydrolysis with the unwinding of duplex DNA by translocating in the 3'-5' direction.</text>
        <dbReference type="EC" id="5.6.2.4"/>
    </reaction>
</comment>
<comment type="subunit">
    <text evidence="12">Component of the replication restart primosome.</text>
</comment>
<dbReference type="PANTHER" id="PTHR30580">
    <property type="entry name" value="PRIMOSOMAL PROTEIN N"/>
    <property type="match status" value="1"/>
</dbReference>
<dbReference type="InterPro" id="IPR001650">
    <property type="entry name" value="Helicase_C-like"/>
</dbReference>
<dbReference type="InterPro" id="IPR040498">
    <property type="entry name" value="PriA_CRR"/>
</dbReference>
<comment type="catalytic activity">
    <reaction evidence="11 12">
        <text>ATP + H2O = ADP + phosphate + H(+)</text>
        <dbReference type="Rhea" id="RHEA:13065"/>
        <dbReference type="ChEBI" id="CHEBI:15377"/>
        <dbReference type="ChEBI" id="CHEBI:15378"/>
        <dbReference type="ChEBI" id="CHEBI:30616"/>
        <dbReference type="ChEBI" id="CHEBI:43474"/>
        <dbReference type="ChEBI" id="CHEBI:456216"/>
        <dbReference type="EC" id="5.6.2.4"/>
    </reaction>
</comment>
<proteinExistence type="inferred from homology"/>
<evidence type="ECO:0000313" key="16">
    <source>
        <dbReference type="Proteomes" id="UP000094296"/>
    </source>
</evidence>
<dbReference type="SMART" id="SM00490">
    <property type="entry name" value="HELICc"/>
    <property type="match status" value="1"/>
</dbReference>
<keyword evidence="1 12" id="KW-0639">Primosome</keyword>
<dbReference type="PANTHER" id="PTHR30580:SF0">
    <property type="entry name" value="PRIMOSOMAL PROTEIN N"/>
    <property type="match status" value="1"/>
</dbReference>
<dbReference type="GO" id="GO:0006269">
    <property type="term" value="P:DNA replication, synthesis of primer"/>
    <property type="evidence" value="ECO:0007669"/>
    <property type="project" value="UniProtKB-KW"/>
</dbReference>
<evidence type="ECO:0000256" key="3">
    <source>
        <dbReference type="ARBA" id="ARBA00022723"/>
    </source>
</evidence>
<protein>
    <recommendedName>
        <fullName evidence="12">Replication restart protein PriA</fullName>
    </recommendedName>
    <alternativeName>
        <fullName evidence="12">ATP-dependent DNA helicase PriA</fullName>
        <ecNumber evidence="12">5.6.2.4</ecNumber>
    </alternativeName>
    <alternativeName>
        <fullName evidence="12">DNA 3'-5' helicase PriA</fullName>
    </alternativeName>
</protein>
<keyword evidence="5 12" id="KW-0378">Hydrolase</keyword>
<dbReference type="GO" id="GO:0016887">
    <property type="term" value="F:ATP hydrolysis activity"/>
    <property type="evidence" value="ECO:0007669"/>
    <property type="project" value="RHEA"/>
</dbReference>
<dbReference type="InterPro" id="IPR005259">
    <property type="entry name" value="PriA"/>
</dbReference>
<keyword evidence="4 12" id="KW-0547">Nucleotide-binding</keyword>
<dbReference type="InterPro" id="IPR014001">
    <property type="entry name" value="Helicase_ATP-bd"/>
</dbReference>
<keyword evidence="9 12" id="KW-0238">DNA-binding</keyword>
<keyword evidence="3 12" id="KW-0479">Metal-binding</keyword>
<keyword evidence="16" id="KW-1185">Reference proteome</keyword>
<keyword evidence="10 12" id="KW-0413">Isomerase</keyword>
<dbReference type="InterPro" id="IPR042115">
    <property type="entry name" value="PriA_3primeBD_sf"/>
</dbReference>
<feature type="binding site" evidence="12">
    <location>
        <position position="550"/>
    </location>
    <ligand>
        <name>Zn(2+)</name>
        <dbReference type="ChEBI" id="CHEBI:29105"/>
        <label>2</label>
    </ligand>
</feature>
<evidence type="ECO:0000256" key="7">
    <source>
        <dbReference type="ARBA" id="ARBA00022833"/>
    </source>
</evidence>
<dbReference type="InterPro" id="IPR011545">
    <property type="entry name" value="DEAD/DEAH_box_helicase_dom"/>
</dbReference>
<evidence type="ECO:0000256" key="12">
    <source>
        <dbReference type="HAMAP-Rule" id="MF_00983"/>
    </source>
</evidence>
<dbReference type="GO" id="GO:0006310">
    <property type="term" value="P:DNA recombination"/>
    <property type="evidence" value="ECO:0007669"/>
    <property type="project" value="InterPro"/>
</dbReference>
<dbReference type="Pfam" id="PF00270">
    <property type="entry name" value="DEAD"/>
    <property type="match status" value="1"/>
</dbReference>
<dbReference type="PROSITE" id="PS51192">
    <property type="entry name" value="HELICASE_ATP_BIND_1"/>
    <property type="match status" value="1"/>
</dbReference>
<evidence type="ECO:0000256" key="8">
    <source>
        <dbReference type="ARBA" id="ARBA00022840"/>
    </source>
</evidence>
<evidence type="ECO:0000256" key="11">
    <source>
        <dbReference type="ARBA" id="ARBA00048988"/>
    </source>
</evidence>
<comment type="cofactor">
    <cofactor evidence="12">
        <name>Zn(2+)</name>
        <dbReference type="ChEBI" id="CHEBI:29105"/>
    </cofactor>
    <text evidence="12">Binds 2 zinc ions per subunit.</text>
</comment>